<comment type="similarity">
    <text evidence="2">Belongs to the RLP family.</text>
</comment>
<keyword evidence="4" id="KW-0433">Leucine-rich repeat</keyword>
<dbReference type="InterPro" id="IPR046956">
    <property type="entry name" value="RLP23-like"/>
</dbReference>
<keyword evidence="11" id="KW-0325">Glycoprotein</keyword>
<evidence type="ECO:0000256" key="10">
    <source>
        <dbReference type="ARBA" id="ARBA00023170"/>
    </source>
</evidence>
<evidence type="ECO:0000259" key="13">
    <source>
        <dbReference type="Pfam" id="PF08263"/>
    </source>
</evidence>
<feature type="transmembrane region" description="Helical" evidence="12">
    <location>
        <begin position="924"/>
        <end position="946"/>
    </location>
</feature>
<dbReference type="STRING" id="93759.A0A1R3H6L4"/>
<comment type="subcellular location">
    <subcellularLocation>
        <location evidence="1">Cell membrane</location>
        <topology evidence="1">Single-pass type I membrane protein</topology>
    </subcellularLocation>
</comment>
<dbReference type="GO" id="GO:0099402">
    <property type="term" value="P:plant organ development"/>
    <property type="evidence" value="ECO:0007669"/>
    <property type="project" value="UniProtKB-ARBA"/>
</dbReference>
<evidence type="ECO:0000259" key="14">
    <source>
        <dbReference type="Pfam" id="PF23598"/>
    </source>
</evidence>
<dbReference type="InterPro" id="IPR001611">
    <property type="entry name" value="Leu-rich_rpt"/>
</dbReference>
<proteinExistence type="inferred from homology"/>
<dbReference type="Pfam" id="PF08263">
    <property type="entry name" value="LRRNT_2"/>
    <property type="match status" value="1"/>
</dbReference>
<dbReference type="Proteomes" id="UP000187203">
    <property type="component" value="Unassembled WGS sequence"/>
</dbReference>
<evidence type="ECO:0000256" key="12">
    <source>
        <dbReference type="SAM" id="Phobius"/>
    </source>
</evidence>
<dbReference type="GO" id="GO:0005886">
    <property type="term" value="C:plasma membrane"/>
    <property type="evidence" value="ECO:0007669"/>
    <property type="project" value="UniProtKB-SubCell"/>
</dbReference>
<evidence type="ECO:0000256" key="9">
    <source>
        <dbReference type="ARBA" id="ARBA00023136"/>
    </source>
</evidence>
<dbReference type="EMBL" id="AWUE01020802">
    <property type="protein sequence ID" value="OMO65866.1"/>
    <property type="molecule type" value="Genomic_DNA"/>
</dbReference>
<evidence type="ECO:0000313" key="16">
    <source>
        <dbReference type="Proteomes" id="UP000187203"/>
    </source>
</evidence>
<keyword evidence="6" id="KW-0732">Signal</keyword>
<evidence type="ECO:0000256" key="2">
    <source>
        <dbReference type="ARBA" id="ARBA00009592"/>
    </source>
</evidence>
<keyword evidence="5 12" id="KW-0812">Transmembrane</keyword>
<dbReference type="InterPro" id="IPR032675">
    <property type="entry name" value="LRR_dom_sf"/>
</dbReference>
<evidence type="ECO:0000256" key="11">
    <source>
        <dbReference type="ARBA" id="ARBA00023180"/>
    </source>
</evidence>
<dbReference type="InterPro" id="IPR013210">
    <property type="entry name" value="LRR_N_plant-typ"/>
</dbReference>
<evidence type="ECO:0000256" key="3">
    <source>
        <dbReference type="ARBA" id="ARBA00022475"/>
    </source>
</evidence>
<dbReference type="FunFam" id="3.80.10.10:FF:000111">
    <property type="entry name" value="LRR receptor-like serine/threonine-protein kinase ERECTA"/>
    <property type="match status" value="1"/>
</dbReference>
<keyword evidence="10" id="KW-0675">Receptor</keyword>
<dbReference type="InterPro" id="IPR055414">
    <property type="entry name" value="LRR_R13L4/SHOC2-like"/>
</dbReference>
<dbReference type="PANTHER" id="PTHR48063">
    <property type="entry name" value="LRR RECEPTOR-LIKE KINASE"/>
    <property type="match status" value="1"/>
</dbReference>
<accession>A0A1R3H6L4</accession>
<dbReference type="OrthoDB" id="749832at2759"/>
<dbReference type="FunFam" id="3.80.10.10:FF:000400">
    <property type="entry name" value="Nuclear pore complex protein NUP107"/>
    <property type="match status" value="1"/>
</dbReference>
<dbReference type="SUPFAM" id="SSF52058">
    <property type="entry name" value="L domain-like"/>
    <property type="match status" value="3"/>
</dbReference>
<dbReference type="PANTHER" id="PTHR48063:SF90">
    <property type="entry name" value="OS11G0565920 PROTEIN"/>
    <property type="match status" value="1"/>
</dbReference>
<protein>
    <submittedName>
        <fullName evidence="15">Uncharacterized protein</fullName>
    </submittedName>
</protein>
<keyword evidence="7" id="KW-0677">Repeat</keyword>
<evidence type="ECO:0000256" key="4">
    <source>
        <dbReference type="ARBA" id="ARBA00022614"/>
    </source>
</evidence>
<dbReference type="Pfam" id="PF13855">
    <property type="entry name" value="LRR_8"/>
    <property type="match status" value="3"/>
</dbReference>
<dbReference type="Pfam" id="PF00560">
    <property type="entry name" value="LRR_1"/>
    <property type="match status" value="5"/>
</dbReference>
<feature type="domain" description="Leucine-rich repeat-containing N-terminal plant-type" evidence="13">
    <location>
        <begin position="38"/>
        <end position="73"/>
    </location>
</feature>
<evidence type="ECO:0000313" key="15">
    <source>
        <dbReference type="EMBL" id="OMO65866.1"/>
    </source>
</evidence>
<dbReference type="SMART" id="SM00369">
    <property type="entry name" value="LRR_TYP"/>
    <property type="match status" value="9"/>
</dbReference>
<organism evidence="15 16">
    <name type="scientific">Corchorus olitorius</name>
    <dbReference type="NCBI Taxonomy" id="93759"/>
    <lineage>
        <taxon>Eukaryota</taxon>
        <taxon>Viridiplantae</taxon>
        <taxon>Streptophyta</taxon>
        <taxon>Embryophyta</taxon>
        <taxon>Tracheophyta</taxon>
        <taxon>Spermatophyta</taxon>
        <taxon>Magnoliopsida</taxon>
        <taxon>eudicotyledons</taxon>
        <taxon>Gunneridae</taxon>
        <taxon>Pentapetalae</taxon>
        <taxon>rosids</taxon>
        <taxon>malvids</taxon>
        <taxon>Malvales</taxon>
        <taxon>Malvaceae</taxon>
        <taxon>Grewioideae</taxon>
        <taxon>Apeibeae</taxon>
        <taxon>Corchorus</taxon>
    </lineage>
</organism>
<dbReference type="AlphaFoldDB" id="A0A1R3H6L4"/>
<reference evidence="16" key="1">
    <citation type="submission" date="2013-09" db="EMBL/GenBank/DDBJ databases">
        <title>Corchorus olitorius genome sequencing.</title>
        <authorList>
            <person name="Alam M."/>
            <person name="Haque M.S."/>
            <person name="Islam M.S."/>
            <person name="Emdad E.M."/>
            <person name="Islam M.M."/>
            <person name="Ahmed B."/>
            <person name="Halim A."/>
            <person name="Hossen Q.M.M."/>
            <person name="Hossain M.Z."/>
            <person name="Ahmed R."/>
            <person name="Khan M.M."/>
            <person name="Islam R."/>
            <person name="Rashid M.M."/>
            <person name="Khan S.A."/>
            <person name="Rahman M.S."/>
            <person name="Alam M."/>
            <person name="Yahiya A.S."/>
            <person name="Khan M.S."/>
            <person name="Azam M.S."/>
            <person name="Haque T."/>
            <person name="Lashkar M.Z.H."/>
            <person name="Akhand A.I."/>
            <person name="Morshed G."/>
            <person name="Roy S."/>
            <person name="Uddin K.S."/>
            <person name="Rabeya T."/>
            <person name="Hossain A.S."/>
            <person name="Chowdhury A."/>
            <person name="Snigdha A.R."/>
            <person name="Mortoza M.S."/>
            <person name="Matin S.A."/>
            <person name="Hoque S.M.E."/>
            <person name="Islam M.K."/>
            <person name="Roy D.K."/>
            <person name="Haider R."/>
            <person name="Moosa M.M."/>
            <person name="Elias S.M."/>
            <person name="Hasan A.M."/>
            <person name="Jahan S."/>
            <person name="Shafiuddin M."/>
            <person name="Mahmood N."/>
            <person name="Shommy N.S."/>
        </authorList>
    </citation>
    <scope>NUCLEOTIDE SEQUENCE [LARGE SCALE GENOMIC DNA]</scope>
    <source>
        <strain evidence="16">cv. O-4</strain>
    </source>
</reference>
<dbReference type="PRINTS" id="PR00019">
    <property type="entry name" value="LEURICHRPT"/>
</dbReference>
<feature type="domain" description="Disease resistance R13L4/SHOC-2-like LRR" evidence="14">
    <location>
        <begin position="325"/>
        <end position="442"/>
    </location>
</feature>
<dbReference type="FunFam" id="3.80.10.10:FF:000095">
    <property type="entry name" value="LRR receptor-like serine/threonine-protein kinase GSO1"/>
    <property type="match status" value="1"/>
</dbReference>
<gene>
    <name evidence="15" type="ORF">COLO4_30958</name>
</gene>
<dbReference type="FunFam" id="3.80.10.10:FF:000383">
    <property type="entry name" value="Leucine-rich repeat receptor protein kinase EMS1"/>
    <property type="match status" value="1"/>
</dbReference>
<evidence type="ECO:0000256" key="6">
    <source>
        <dbReference type="ARBA" id="ARBA00022729"/>
    </source>
</evidence>
<dbReference type="GO" id="GO:0009653">
    <property type="term" value="P:anatomical structure morphogenesis"/>
    <property type="evidence" value="ECO:0007669"/>
    <property type="project" value="UniProtKB-ARBA"/>
</dbReference>
<keyword evidence="16" id="KW-1185">Reference proteome</keyword>
<evidence type="ECO:0000256" key="1">
    <source>
        <dbReference type="ARBA" id="ARBA00004251"/>
    </source>
</evidence>
<sequence>MIKSGNHLFKLNFVQLFVCFLICFCTFSDLSIGCSDIERKALLNFKQSLTDPFGKLSSWDGEDCCQWHGVTCNNETGQVAKLDLQNSAREDSALRGKIDSSLLNLKNLSYLDLSLNNFEGNPIPQFIGSFKTLSYLNLSLAHFGGTIPPHLGNLSNLRYLDLHSYSDLGYKLSSNDLQWLKGLSSLEYLDLTGADLSSVANWLQNVNMIPSLLELYLSTCKLHYFPLSLPFVNLTSLVALDLSNNMFNSPIPRWIFNITGLKSIFLSSSNLIGTIPSVFADMHSLQILDLSHQFLEGPIPGSLGNLSKLQSLTLAFNNLNGNLIEFVETLSGNNSLEVLDLTENMFSGHLPDALGNLTNLRSLILMKNGFWGSIPKSIRFLSFLQHLSLFGNPMNGTIPDSIGQLSDLIVMDFGQTAWEGTISETHFSNLTKLENLEISSTSPKKSLTFNIGSRWIPPFNLKSIIIAHNKVGPLFPEWLQTQSNLNRLFLNDVEISGKLPDWFWNWCSQRIDDLDLANNNISGTLPSSLHFHYETNVYLISNLLEGPIPLWSNVRRLYLWSNFFSGVIPENISDTMPMLRDLDLSRNFLSGGIPNSIVKLKELRSLVLSSNNLSGKLPQDWTQLQHLEVLDLANNSLSGEIPSSMGALHSLRLLILSSNSFKGEIPLSLQNCRGLWSFDLGKNKISGQIPTWIGDSTPLLMVLRLRSNLFTGNIPTQLCHLTSLHVMDLADNSLSGVIPKCLGNLTGMISEVLSEDAKRYEGNVMIVAKGRELEYSSTLPLVKIIDLSENNLSGNVPQEITKLQRLGTLNLSNNHLTGNIPSNIGNLNLLETLDLSRNQLSGSIPQSLAFISSLNHLNLSYNNLVGKVPTGNQLQTLNDPSIYKGNPGLCGGPLNKCEEDTVSSYDDDDGDHENGEDNLMEMKWFYVGISMGFVVGFLGVFVTLLLKKPCRLCI</sequence>
<evidence type="ECO:0000256" key="8">
    <source>
        <dbReference type="ARBA" id="ARBA00022989"/>
    </source>
</evidence>
<comment type="caution">
    <text evidence="15">The sequence shown here is derived from an EMBL/GenBank/DDBJ whole genome shotgun (WGS) entry which is preliminary data.</text>
</comment>
<dbReference type="SUPFAM" id="SSF52047">
    <property type="entry name" value="RNI-like"/>
    <property type="match status" value="1"/>
</dbReference>
<dbReference type="Gene3D" id="3.80.10.10">
    <property type="entry name" value="Ribonuclease Inhibitor"/>
    <property type="match status" value="3"/>
</dbReference>
<evidence type="ECO:0000256" key="7">
    <source>
        <dbReference type="ARBA" id="ARBA00022737"/>
    </source>
</evidence>
<dbReference type="InterPro" id="IPR003591">
    <property type="entry name" value="Leu-rich_rpt_typical-subtyp"/>
</dbReference>
<keyword evidence="3" id="KW-1003">Cell membrane</keyword>
<evidence type="ECO:0000256" key="5">
    <source>
        <dbReference type="ARBA" id="ARBA00022692"/>
    </source>
</evidence>
<dbReference type="Pfam" id="PF23598">
    <property type="entry name" value="LRR_14"/>
    <property type="match status" value="1"/>
</dbReference>
<dbReference type="FunFam" id="3.80.10.10:FF:000649">
    <property type="entry name" value="Leucine Rich Repeat family protein"/>
    <property type="match status" value="1"/>
</dbReference>
<keyword evidence="9 12" id="KW-0472">Membrane</keyword>
<name>A0A1R3H6L4_9ROSI</name>
<keyword evidence="8 12" id="KW-1133">Transmembrane helix</keyword>